<dbReference type="EMBL" id="JAWDGP010003681">
    <property type="protein sequence ID" value="KAK3771801.1"/>
    <property type="molecule type" value="Genomic_DNA"/>
</dbReference>
<evidence type="ECO:0000256" key="1">
    <source>
        <dbReference type="SAM" id="MobiDB-lite"/>
    </source>
</evidence>
<protein>
    <submittedName>
        <fullName evidence="2">Uncharacterized protein</fullName>
    </submittedName>
</protein>
<name>A0AAE0ZMW6_9GAST</name>
<organism evidence="2 3">
    <name type="scientific">Elysia crispata</name>
    <name type="common">lettuce slug</name>
    <dbReference type="NCBI Taxonomy" id="231223"/>
    <lineage>
        <taxon>Eukaryota</taxon>
        <taxon>Metazoa</taxon>
        <taxon>Spiralia</taxon>
        <taxon>Lophotrochozoa</taxon>
        <taxon>Mollusca</taxon>
        <taxon>Gastropoda</taxon>
        <taxon>Heterobranchia</taxon>
        <taxon>Euthyneura</taxon>
        <taxon>Panpulmonata</taxon>
        <taxon>Sacoglossa</taxon>
        <taxon>Placobranchoidea</taxon>
        <taxon>Plakobranchidae</taxon>
        <taxon>Elysia</taxon>
    </lineage>
</organism>
<evidence type="ECO:0000313" key="3">
    <source>
        <dbReference type="Proteomes" id="UP001283361"/>
    </source>
</evidence>
<dbReference type="AlphaFoldDB" id="A0AAE0ZMW6"/>
<comment type="caution">
    <text evidence="2">The sequence shown here is derived from an EMBL/GenBank/DDBJ whole genome shotgun (WGS) entry which is preliminary data.</text>
</comment>
<dbReference type="Proteomes" id="UP001283361">
    <property type="component" value="Unassembled WGS sequence"/>
</dbReference>
<evidence type="ECO:0000313" key="2">
    <source>
        <dbReference type="EMBL" id="KAK3771801.1"/>
    </source>
</evidence>
<accession>A0AAE0ZMW6</accession>
<sequence length="112" mass="12661">MSKLYCSPERSGVKPSRGGQLSERIEIIRPGRLHSTVSGVKPSRGANLRKDWRYLIRTATLLQDLFVKPGTPRLETVRPGVLVCRYKSQHGLLSTHAARAGERNWRRLLWAG</sequence>
<reference evidence="2" key="1">
    <citation type="journal article" date="2023" name="G3 (Bethesda)">
        <title>A reference genome for the long-term kleptoplast-retaining sea slug Elysia crispata morphotype clarki.</title>
        <authorList>
            <person name="Eastman K.E."/>
            <person name="Pendleton A.L."/>
            <person name="Shaikh M.A."/>
            <person name="Suttiyut T."/>
            <person name="Ogas R."/>
            <person name="Tomko P."/>
            <person name="Gavelis G."/>
            <person name="Widhalm J.R."/>
            <person name="Wisecaver J.H."/>
        </authorList>
    </citation>
    <scope>NUCLEOTIDE SEQUENCE</scope>
    <source>
        <strain evidence="2">ECLA1</strain>
    </source>
</reference>
<keyword evidence="3" id="KW-1185">Reference proteome</keyword>
<proteinExistence type="predicted"/>
<feature type="region of interest" description="Disordered" evidence="1">
    <location>
        <begin position="1"/>
        <end position="20"/>
    </location>
</feature>
<gene>
    <name evidence="2" type="ORF">RRG08_047710</name>
</gene>